<dbReference type="AlphaFoldDB" id="A0A1Q9BU40"/>
<proteinExistence type="predicted"/>
<evidence type="ECO:0000313" key="2">
    <source>
        <dbReference type="Proteomes" id="UP000186817"/>
    </source>
</evidence>
<feature type="non-terminal residue" evidence="1">
    <location>
        <position position="1"/>
    </location>
</feature>
<accession>A0A1Q9BU40</accession>
<dbReference type="EMBL" id="LSRX01004097">
    <property type="protein sequence ID" value="OLP74213.1"/>
    <property type="molecule type" value="Genomic_DNA"/>
</dbReference>
<organism evidence="1 2">
    <name type="scientific">Symbiodinium microadriaticum</name>
    <name type="common">Dinoflagellate</name>
    <name type="synonym">Zooxanthella microadriatica</name>
    <dbReference type="NCBI Taxonomy" id="2951"/>
    <lineage>
        <taxon>Eukaryota</taxon>
        <taxon>Sar</taxon>
        <taxon>Alveolata</taxon>
        <taxon>Dinophyceae</taxon>
        <taxon>Suessiales</taxon>
        <taxon>Symbiodiniaceae</taxon>
        <taxon>Symbiodinium</taxon>
    </lineage>
</organism>
<dbReference type="Proteomes" id="UP000186817">
    <property type="component" value="Unassembled WGS sequence"/>
</dbReference>
<name>A0A1Q9BU40_SYMMI</name>
<gene>
    <name evidence="1" type="ORF">AK812_SmicGene46315</name>
</gene>
<comment type="caution">
    <text evidence="1">The sequence shown here is derived from an EMBL/GenBank/DDBJ whole genome shotgun (WGS) entry which is preliminary data.</text>
</comment>
<reference evidence="1 2" key="1">
    <citation type="submission" date="2016-02" db="EMBL/GenBank/DDBJ databases">
        <title>Genome analysis of coral dinoflagellate symbionts highlights evolutionary adaptations to a symbiotic lifestyle.</title>
        <authorList>
            <person name="Aranda M."/>
            <person name="Li Y."/>
            <person name="Liew Y.J."/>
            <person name="Baumgarten S."/>
            <person name="Simakov O."/>
            <person name="Wilson M."/>
            <person name="Piel J."/>
            <person name="Ashoor H."/>
            <person name="Bougouffa S."/>
            <person name="Bajic V.B."/>
            <person name="Ryu T."/>
            <person name="Ravasi T."/>
            <person name="Bayer T."/>
            <person name="Micklem G."/>
            <person name="Kim H."/>
            <person name="Bhak J."/>
            <person name="Lajeunesse T.C."/>
            <person name="Voolstra C.R."/>
        </authorList>
    </citation>
    <scope>NUCLEOTIDE SEQUENCE [LARGE SCALE GENOMIC DNA]</scope>
    <source>
        <strain evidence="1 2">CCMP2467</strain>
    </source>
</reference>
<keyword evidence="2" id="KW-1185">Reference proteome</keyword>
<protein>
    <submittedName>
        <fullName evidence="1">Uncharacterized protein</fullName>
    </submittedName>
</protein>
<feature type="non-terminal residue" evidence="1">
    <location>
        <position position="47"/>
    </location>
</feature>
<evidence type="ECO:0000313" key="1">
    <source>
        <dbReference type="EMBL" id="OLP74213.1"/>
    </source>
</evidence>
<sequence length="47" mass="5265">QSLPLPGRGKLSELPRLPEIRPSFCELPGDRLPAQDREALRGARCHM</sequence>